<evidence type="ECO:0000313" key="1">
    <source>
        <dbReference type="EMBL" id="TNN21650.1"/>
    </source>
</evidence>
<dbReference type="Proteomes" id="UP000314294">
    <property type="component" value="Unassembled WGS sequence"/>
</dbReference>
<accession>A0A4Z2DZH6</accession>
<organism evidence="1 2">
    <name type="scientific">Liparis tanakae</name>
    <name type="common">Tanaka's snailfish</name>
    <dbReference type="NCBI Taxonomy" id="230148"/>
    <lineage>
        <taxon>Eukaryota</taxon>
        <taxon>Metazoa</taxon>
        <taxon>Chordata</taxon>
        <taxon>Craniata</taxon>
        <taxon>Vertebrata</taxon>
        <taxon>Euteleostomi</taxon>
        <taxon>Actinopterygii</taxon>
        <taxon>Neopterygii</taxon>
        <taxon>Teleostei</taxon>
        <taxon>Neoteleostei</taxon>
        <taxon>Acanthomorphata</taxon>
        <taxon>Eupercaria</taxon>
        <taxon>Perciformes</taxon>
        <taxon>Cottioidei</taxon>
        <taxon>Cottales</taxon>
        <taxon>Liparidae</taxon>
        <taxon>Liparis</taxon>
    </lineage>
</organism>
<name>A0A4Z2DZH6_9TELE</name>
<comment type="caution">
    <text evidence="1">The sequence shown here is derived from an EMBL/GenBank/DDBJ whole genome shotgun (WGS) entry which is preliminary data.</text>
</comment>
<dbReference type="AlphaFoldDB" id="A0A4Z2DZH6"/>
<gene>
    <name evidence="1" type="ORF">EYF80_068238</name>
</gene>
<evidence type="ECO:0000313" key="2">
    <source>
        <dbReference type="Proteomes" id="UP000314294"/>
    </source>
</evidence>
<reference evidence="1 2" key="1">
    <citation type="submission" date="2019-03" db="EMBL/GenBank/DDBJ databases">
        <title>First draft genome of Liparis tanakae, snailfish: a comprehensive survey of snailfish specific genes.</title>
        <authorList>
            <person name="Kim W."/>
            <person name="Song I."/>
            <person name="Jeong J.-H."/>
            <person name="Kim D."/>
            <person name="Kim S."/>
            <person name="Ryu S."/>
            <person name="Song J.Y."/>
            <person name="Lee S.K."/>
        </authorList>
    </citation>
    <scope>NUCLEOTIDE SEQUENCE [LARGE SCALE GENOMIC DNA]</scope>
    <source>
        <tissue evidence="1">Muscle</tissue>
    </source>
</reference>
<keyword evidence="2" id="KW-1185">Reference proteome</keyword>
<proteinExistence type="predicted"/>
<dbReference type="EMBL" id="SRLO01026680">
    <property type="protein sequence ID" value="TNN21650.1"/>
    <property type="molecule type" value="Genomic_DNA"/>
</dbReference>
<sequence>MAAARRVGSCRIVSDRAALCGSRLQPFHQRP</sequence>
<protein>
    <submittedName>
        <fullName evidence="1">Uncharacterized protein</fullName>
    </submittedName>
</protein>